<dbReference type="eggNOG" id="COG1825">
    <property type="taxonomic scope" value="Bacteria"/>
</dbReference>
<dbReference type="RefSeq" id="WP_024541370.1">
    <property type="nucleotide sequence ID" value="NZ_CP018044.1"/>
</dbReference>
<gene>
    <name evidence="5" type="primary">rplY</name>
    <name evidence="5" type="synonym">ctc</name>
    <name evidence="9" type="ORF">BcFMB_06835</name>
    <name evidence="10" type="ORF">BCHO_1025</name>
</gene>
<dbReference type="InterPro" id="IPR020057">
    <property type="entry name" value="Ribosomal_bL25_b-dom"/>
</dbReference>
<dbReference type="InterPro" id="IPR011035">
    <property type="entry name" value="Ribosomal_bL25/Gln-tRNA_synth"/>
</dbReference>
<dbReference type="InterPro" id="IPR020930">
    <property type="entry name" value="Ribosomal_uL5_bac-type"/>
</dbReference>
<dbReference type="GO" id="GO:0003735">
    <property type="term" value="F:structural constituent of ribosome"/>
    <property type="evidence" value="ECO:0007669"/>
    <property type="project" value="InterPro"/>
</dbReference>
<dbReference type="InterPro" id="IPR029751">
    <property type="entry name" value="Ribosomal_L25_dom"/>
</dbReference>
<comment type="subunit">
    <text evidence="5">Part of the 50S ribosomal subunit; part of the 5S rRNA/L5/L18/L25 subcomplex. Contacts the 5S rRNA. Binds to the 5S rRNA independently of L5 and L18.</text>
</comment>
<proteinExistence type="inferred from homology"/>
<evidence type="ECO:0000259" key="7">
    <source>
        <dbReference type="Pfam" id="PF01386"/>
    </source>
</evidence>
<accession>A0A087AFJ2</accession>
<dbReference type="InterPro" id="IPR020056">
    <property type="entry name" value="Rbsml_bL25/Gln-tRNA_synth_N"/>
</dbReference>
<dbReference type="AlphaFoldDB" id="A0A087AFJ2"/>
<dbReference type="GO" id="GO:0008097">
    <property type="term" value="F:5S rRNA binding"/>
    <property type="evidence" value="ECO:0007669"/>
    <property type="project" value="InterPro"/>
</dbReference>
<dbReference type="HAMAP" id="MF_01334">
    <property type="entry name" value="Ribosomal_bL25_CTC"/>
    <property type="match status" value="1"/>
</dbReference>
<dbReference type="PANTHER" id="PTHR33284:SF1">
    <property type="entry name" value="RIBOSOMAL PROTEIN L25_GLN-TRNA SYNTHETASE, ANTI-CODON-BINDING DOMAIN-CONTAINING PROTEIN"/>
    <property type="match status" value="1"/>
</dbReference>
<feature type="region of interest" description="Disordered" evidence="6">
    <location>
        <begin position="180"/>
        <end position="206"/>
    </location>
</feature>
<dbReference type="EMBL" id="CP018044">
    <property type="protein sequence ID" value="ATU20680.1"/>
    <property type="molecule type" value="Genomic_DNA"/>
</dbReference>
<dbReference type="Gene3D" id="2.170.120.20">
    <property type="entry name" value="Ribosomal protein L25, beta domain"/>
    <property type="match status" value="1"/>
</dbReference>
<evidence type="ECO:0000313" key="12">
    <source>
        <dbReference type="Proteomes" id="UP000229907"/>
    </source>
</evidence>
<dbReference type="OrthoDB" id="5242980at2"/>
<keyword evidence="1 5" id="KW-0699">rRNA-binding</keyword>
<dbReference type="Pfam" id="PF01386">
    <property type="entry name" value="Ribosomal_L25p"/>
    <property type="match status" value="1"/>
</dbReference>
<feature type="domain" description="Large ribosomal subunit protein bL25 beta" evidence="8">
    <location>
        <begin position="100"/>
        <end position="180"/>
    </location>
</feature>
<evidence type="ECO:0000313" key="9">
    <source>
        <dbReference type="EMBL" id="ATU20680.1"/>
    </source>
</evidence>
<sequence>MANTTIVLEGEPRTEFGKGPSRRMRAARQIPATIYAGGDQPVYVKLPMKETTLALRHTNALITVKYGEDSKLAVVKDVQRNPVKRIVEHIDFYEVKAGEKIDVEVPVFVEGTPKGAAIAFVDIQELKVRADVSNLPERIVVTVDGLEDGDKVFLKDLELPEGVELDMEDLDESVVTVEVPQDAPLPEVTEEQEENVPAIDGSNPEA</sequence>
<keyword evidence="4 5" id="KW-0687">Ribonucleoprotein</keyword>
<dbReference type="GO" id="GO:0022625">
    <property type="term" value="C:cytosolic large ribosomal subunit"/>
    <property type="evidence" value="ECO:0007669"/>
    <property type="project" value="TreeGrafter"/>
</dbReference>
<evidence type="ECO:0000256" key="5">
    <source>
        <dbReference type="HAMAP-Rule" id="MF_01334"/>
    </source>
</evidence>
<dbReference type="NCBIfam" id="TIGR00731">
    <property type="entry name" value="bL25_bact_ctc"/>
    <property type="match status" value="1"/>
</dbReference>
<evidence type="ECO:0000256" key="3">
    <source>
        <dbReference type="ARBA" id="ARBA00022980"/>
    </source>
</evidence>
<dbReference type="PANTHER" id="PTHR33284">
    <property type="entry name" value="RIBOSOMAL PROTEIN L25/GLN-TRNA SYNTHETASE, ANTI-CODON-BINDING DOMAIN-CONTAINING PROTEIN"/>
    <property type="match status" value="1"/>
</dbReference>
<dbReference type="Gene3D" id="2.40.240.10">
    <property type="entry name" value="Ribosomal Protein L25, Chain P"/>
    <property type="match status" value="1"/>
</dbReference>
<keyword evidence="2 5" id="KW-0694">RNA-binding</keyword>
<evidence type="ECO:0000313" key="10">
    <source>
        <dbReference type="EMBL" id="KFI57542.1"/>
    </source>
</evidence>
<keyword evidence="3 5" id="KW-0689">Ribosomal protein</keyword>
<feature type="domain" description="Large ribosomal subunit protein bL25 L25" evidence="7">
    <location>
        <begin position="8"/>
        <end position="92"/>
    </location>
</feature>
<evidence type="ECO:0000313" key="11">
    <source>
        <dbReference type="Proteomes" id="UP000028995"/>
    </source>
</evidence>
<comment type="similarity">
    <text evidence="5">Belongs to the bacterial ribosomal protein bL25 family. CTC subfamily.</text>
</comment>
<dbReference type="KEGG" id="bcho:BcFMB_06835"/>
<dbReference type="SUPFAM" id="SSF50715">
    <property type="entry name" value="Ribosomal protein L25-like"/>
    <property type="match status" value="1"/>
</dbReference>
<dbReference type="NCBIfam" id="NF004131">
    <property type="entry name" value="PRK05618.2-1"/>
    <property type="match status" value="1"/>
</dbReference>
<organism evidence="10 11">
    <name type="scientific">Bifidobacterium choerinum</name>
    <dbReference type="NCBI Taxonomy" id="35760"/>
    <lineage>
        <taxon>Bacteria</taxon>
        <taxon>Bacillati</taxon>
        <taxon>Actinomycetota</taxon>
        <taxon>Actinomycetes</taxon>
        <taxon>Bifidobacteriales</taxon>
        <taxon>Bifidobacteriaceae</taxon>
        <taxon>Bifidobacterium</taxon>
    </lineage>
</organism>
<evidence type="ECO:0000256" key="1">
    <source>
        <dbReference type="ARBA" id="ARBA00022730"/>
    </source>
</evidence>
<dbReference type="InterPro" id="IPR037121">
    <property type="entry name" value="Ribosomal_bL25_C"/>
</dbReference>
<dbReference type="Proteomes" id="UP000028995">
    <property type="component" value="Unassembled WGS sequence"/>
</dbReference>
<dbReference type="GO" id="GO:0006412">
    <property type="term" value="P:translation"/>
    <property type="evidence" value="ECO:0007669"/>
    <property type="project" value="UniProtKB-UniRule"/>
</dbReference>
<dbReference type="InterPro" id="IPR001021">
    <property type="entry name" value="Ribosomal_bL25_long"/>
</dbReference>
<dbReference type="STRING" id="35760.BCHO_1025"/>
<dbReference type="Pfam" id="PF14693">
    <property type="entry name" value="Ribosomal_TL5_C"/>
    <property type="match status" value="1"/>
</dbReference>
<evidence type="ECO:0000259" key="8">
    <source>
        <dbReference type="Pfam" id="PF14693"/>
    </source>
</evidence>
<evidence type="ECO:0000256" key="6">
    <source>
        <dbReference type="SAM" id="MobiDB-lite"/>
    </source>
</evidence>
<reference evidence="10 11" key="1">
    <citation type="submission" date="2014-03" db="EMBL/GenBank/DDBJ databases">
        <title>Genomics of Bifidobacteria.</title>
        <authorList>
            <person name="Ventura M."/>
            <person name="Milani C."/>
            <person name="Lugli G.A."/>
        </authorList>
    </citation>
    <scope>NUCLEOTIDE SEQUENCE [LARGE SCALE GENOMIC DNA]</scope>
    <source>
        <strain evidence="10 11">LMG 10510</strain>
    </source>
</reference>
<evidence type="ECO:0000256" key="2">
    <source>
        <dbReference type="ARBA" id="ARBA00022884"/>
    </source>
</evidence>
<dbReference type="Proteomes" id="UP000229907">
    <property type="component" value="Chromosome"/>
</dbReference>
<protein>
    <recommendedName>
        <fullName evidence="5">Large ribosomal subunit protein bL25</fullName>
    </recommendedName>
    <alternativeName>
        <fullName evidence="5">General stress protein CTC</fullName>
    </alternativeName>
</protein>
<dbReference type="CDD" id="cd00495">
    <property type="entry name" value="Ribosomal_L25_TL5_CTC"/>
    <property type="match status" value="1"/>
</dbReference>
<evidence type="ECO:0000256" key="4">
    <source>
        <dbReference type="ARBA" id="ARBA00023274"/>
    </source>
</evidence>
<name>A0A087AFJ2_9BIFI</name>
<comment type="function">
    <text evidence="5">This is one of the proteins that binds to the 5S RNA in the ribosome where it forms part of the central protuberance.</text>
</comment>
<keyword evidence="11" id="KW-1185">Reference proteome</keyword>
<reference evidence="9 12" key="2">
    <citation type="submission" date="2016-11" db="EMBL/GenBank/DDBJ databases">
        <title>complete genome sequence of Bifidobacterium choerinum strain FMB-1.</title>
        <authorList>
            <person name="Park C.-S."/>
            <person name="Jung D.-H."/>
            <person name="Choi D.-S."/>
        </authorList>
    </citation>
    <scope>NUCLEOTIDE SEQUENCE [LARGE SCALE GENOMIC DNA]</scope>
    <source>
        <strain evidence="9 12">FMB-1</strain>
    </source>
</reference>
<dbReference type="EMBL" id="JGYU01000004">
    <property type="protein sequence ID" value="KFI57542.1"/>
    <property type="molecule type" value="Genomic_DNA"/>
</dbReference>